<dbReference type="EMBL" id="GL376636">
    <property type="status" value="NOT_ANNOTATED_CDS"/>
    <property type="molecule type" value="Genomic_DNA"/>
</dbReference>
<dbReference type="EnsemblProtists" id="PYU1_T000519">
    <property type="protein sequence ID" value="PYU1_T000519"/>
    <property type="gene ID" value="PYU1_G000519"/>
</dbReference>
<dbReference type="VEuPathDB" id="FungiDB:PYU1_G000519"/>
<proteinExistence type="predicted"/>
<reference evidence="1" key="3">
    <citation type="submission" date="2015-02" db="UniProtKB">
        <authorList>
            <consortium name="EnsemblProtists"/>
        </authorList>
    </citation>
    <scope>IDENTIFICATION</scope>
    <source>
        <strain evidence="1">DAOM BR144</strain>
    </source>
</reference>
<dbReference type="AlphaFoldDB" id="K3W6C8"/>
<dbReference type="InParanoid" id="K3W6C8"/>
<organism evidence="1 2">
    <name type="scientific">Globisporangium ultimum (strain ATCC 200006 / CBS 805.95 / DAOM BR144)</name>
    <name type="common">Pythium ultimum</name>
    <dbReference type="NCBI Taxonomy" id="431595"/>
    <lineage>
        <taxon>Eukaryota</taxon>
        <taxon>Sar</taxon>
        <taxon>Stramenopiles</taxon>
        <taxon>Oomycota</taxon>
        <taxon>Peronosporomycetes</taxon>
        <taxon>Pythiales</taxon>
        <taxon>Pythiaceae</taxon>
        <taxon>Globisporangium</taxon>
    </lineage>
</organism>
<reference evidence="2" key="1">
    <citation type="journal article" date="2010" name="Genome Biol.">
        <title>Genome sequence of the necrotrophic plant pathogen Pythium ultimum reveals original pathogenicity mechanisms and effector repertoire.</title>
        <authorList>
            <person name="Levesque C.A."/>
            <person name="Brouwer H."/>
            <person name="Cano L."/>
            <person name="Hamilton J.P."/>
            <person name="Holt C."/>
            <person name="Huitema E."/>
            <person name="Raffaele S."/>
            <person name="Robideau G.P."/>
            <person name="Thines M."/>
            <person name="Win J."/>
            <person name="Zerillo M.M."/>
            <person name="Beakes G.W."/>
            <person name="Boore J.L."/>
            <person name="Busam D."/>
            <person name="Dumas B."/>
            <person name="Ferriera S."/>
            <person name="Fuerstenberg S.I."/>
            <person name="Gachon C.M."/>
            <person name="Gaulin E."/>
            <person name="Govers F."/>
            <person name="Grenville-Briggs L."/>
            <person name="Horner N."/>
            <person name="Hostetler J."/>
            <person name="Jiang R.H."/>
            <person name="Johnson J."/>
            <person name="Krajaejun T."/>
            <person name="Lin H."/>
            <person name="Meijer H.J."/>
            <person name="Moore B."/>
            <person name="Morris P."/>
            <person name="Phuntmart V."/>
            <person name="Puiu D."/>
            <person name="Shetty J."/>
            <person name="Stajich J.E."/>
            <person name="Tripathy S."/>
            <person name="Wawra S."/>
            <person name="van West P."/>
            <person name="Whitty B.R."/>
            <person name="Coutinho P.M."/>
            <person name="Henrissat B."/>
            <person name="Martin F."/>
            <person name="Thomas P.D."/>
            <person name="Tyler B.M."/>
            <person name="De Vries R.P."/>
            <person name="Kamoun S."/>
            <person name="Yandell M."/>
            <person name="Tisserat N."/>
            <person name="Buell C.R."/>
        </authorList>
    </citation>
    <scope>NUCLEOTIDE SEQUENCE</scope>
    <source>
        <strain evidence="2">DAOM:BR144</strain>
    </source>
</reference>
<protein>
    <submittedName>
        <fullName evidence="1">Uncharacterized protein</fullName>
    </submittedName>
</protein>
<sequence>PETEKCQTFPQFCSSLYYQATVKEFVPFALGYSINGDGQSRLGKGSNDNPMLVGVSTKALLARL</sequence>
<keyword evidence="2" id="KW-1185">Reference proteome</keyword>
<evidence type="ECO:0000313" key="1">
    <source>
        <dbReference type="EnsemblProtists" id="PYU1_T000519"/>
    </source>
</evidence>
<evidence type="ECO:0000313" key="2">
    <source>
        <dbReference type="Proteomes" id="UP000019132"/>
    </source>
</evidence>
<reference evidence="2" key="2">
    <citation type="submission" date="2010-04" db="EMBL/GenBank/DDBJ databases">
        <authorList>
            <person name="Buell R."/>
            <person name="Hamilton J."/>
            <person name="Hostetler J."/>
        </authorList>
    </citation>
    <scope>NUCLEOTIDE SEQUENCE [LARGE SCALE GENOMIC DNA]</scope>
    <source>
        <strain evidence="2">DAOM:BR144</strain>
    </source>
</reference>
<dbReference type="Proteomes" id="UP000019132">
    <property type="component" value="Unassembled WGS sequence"/>
</dbReference>
<name>K3W6C8_GLOUD</name>
<dbReference type="HOGENOM" id="CLU_2874861_0_0_1"/>
<accession>K3W6C8</accession>